<dbReference type="AlphaFoldDB" id="A0A5B0NVM1"/>
<evidence type="ECO:0000313" key="1">
    <source>
        <dbReference type="EMBL" id="KAA1093241.1"/>
    </source>
</evidence>
<name>A0A5B0NVM1_PUCGR</name>
<organism evidence="1 2">
    <name type="scientific">Puccinia graminis f. sp. tritici</name>
    <dbReference type="NCBI Taxonomy" id="56615"/>
    <lineage>
        <taxon>Eukaryota</taxon>
        <taxon>Fungi</taxon>
        <taxon>Dikarya</taxon>
        <taxon>Basidiomycota</taxon>
        <taxon>Pucciniomycotina</taxon>
        <taxon>Pucciniomycetes</taxon>
        <taxon>Pucciniales</taxon>
        <taxon>Pucciniaceae</taxon>
        <taxon>Puccinia</taxon>
    </lineage>
</organism>
<sequence>MDDPHPKATKRKNPSDYIGFIFPDQIREMSELYGVPEVRLDVSTAHQMGNPTGRLAVGGTLEDGEVIVPPTVLDNLITLLDCRSLSNLTGPVV</sequence>
<dbReference type="EMBL" id="VSWC01000080">
    <property type="protein sequence ID" value="KAA1093241.1"/>
    <property type="molecule type" value="Genomic_DNA"/>
</dbReference>
<evidence type="ECO:0000313" key="2">
    <source>
        <dbReference type="Proteomes" id="UP000324748"/>
    </source>
</evidence>
<gene>
    <name evidence="1" type="ORF">PGT21_029441</name>
</gene>
<accession>A0A5B0NVM1</accession>
<reference evidence="1 2" key="1">
    <citation type="submission" date="2019-05" db="EMBL/GenBank/DDBJ databases">
        <title>Emergence of the Ug99 lineage of the wheat stem rust pathogen through somatic hybridization.</title>
        <authorList>
            <person name="Li F."/>
            <person name="Upadhyaya N.M."/>
            <person name="Sperschneider J."/>
            <person name="Matny O."/>
            <person name="Nguyen-Phuc H."/>
            <person name="Mago R."/>
            <person name="Raley C."/>
            <person name="Miller M.E."/>
            <person name="Silverstein K.A.T."/>
            <person name="Henningsen E."/>
            <person name="Hirsch C.D."/>
            <person name="Visser B."/>
            <person name="Pretorius Z.A."/>
            <person name="Steffenson B.J."/>
            <person name="Schwessinger B."/>
            <person name="Dodds P.N."/>
            <person name="Figueroa M."/>
        </authorList>
    </citation>
    <scope>NUCLEOTIDE SEQUENCE [LARGE SCALE GENOMIC DNA]</scope>
    <source>
        <strain evidence="1">21-0</strain>
    </source>
</reference>
<proteinExistence type="predicted"/>
<protein>
    <submittedName>
        <fullName evidence="1">Uncharacterized protein</fullName>
    </submittedName>
</protein>
<dbReference type="Proteomes" id="UP000324748">
    <property type="component" value="Unassembled WGS sequence"/>
</dbReference>
<dbReference type="OrthoDB" id="10399999at2759"/>
<keyword evidence="2" id="KW-1185">Reference proteome</keyword>
<comment type="caution">
    <text evidence="1">The sequence shown here is derived from an EMBL/GenBank/DDBJ whole genome shotgun (WGS) entry which is preliminary data.</text>
</comment>